<evidence type="ECO:0000313" key="1">
    <source>
        <dbReference type="EMBL" id="OCW56307.1"/>
    </source>
</evidence>
<dbReference type="Proteomes" id="UP000094795">
    <property type="component" value="Unassembled WGS sequence"/>
</dbReference>
<proteinExistence type="predicted"/>
<dbReference type="EMBL" id="LQZT01000042">
    <property type="protein sequence ID" value="OCW56307.1"/>
    <property type="molecule type" value="Genomic_DNA"/>
</dbReference>
<sequence>MNEEIQTALELLKTAVFKNVVSSDERNRWLVGLRYAAGATVTEDAYELYDGISDLAPIYTLAFVDAAEVSMQVARRFEIPADKAEWARDNYAYVASRVAGEFDFDHSTVAAAIVAKFKEIAALEGVELKEKVAQLKAA</sequence>
<dbReference type="STRING" id="1480615.AWJ14_19625"/>
<gene>
    <name evidence="1" type="ORF">AWJ14_19625</name>
</gene>
<comment type="caution">
    <text evidence="1">The sequence shown here is derived from an EMBL/GenBank/DDBJ whole genome shotgun (WGS) entry which is preliminary data.</text>
</comment>
<keyword evidence="2" id="KW-1185">Reference proteome</keyword>
<dbReference type="AlphaFoldDB" id="A0A1C1YSH2"/>
<dbReference type="RefSeq" id="WP_066182256.1">
    <property type="nucleotide sequence ID" value="NZ_LQZT01000042.1"/>
</dbReference>
<name>A0A1C1YSH2_9HYPH</name>
<organism evidence="1 2">
    <name type="scientific">Hoeflea olei</name>
    <dbReference type="NCBI Taxonomy" id="1480615"/>
    <lineage>
        <taxon>Bacteria</taxon>
        <taxon>Pseudomonadati</taxon>
        <taxon>Pseudomonadota</taxon>
        <taxon>Alphaproteobacteria</taxon>
        <taxon>Hyphomicrobiales</taxon>
        <taxon>Rhizobiaceae</taxon>
        <taxon>Hoeflea</taxon>
    </lineage>
</organism>
<evidence type="ECO:0000313" key="2">
    <source>
        <dbReference type="Proteomes" id="UP000094795"/>
    </source>
</evidence>
<protein>
    <submittedName>
        <fullName evidence="1">Uncharacterized protein</fullName>
    </submittedName>
</protein>
<accession>A0A1C1YSH2</accession>
<reference evidence="1 2" key="1">
    <citation type="submission" date="2015-12" db="EMBL/GenBank/DDBJ databases">
        <authorList>
            <person name="Shamseldin A."/>
            <person name="Moawad H."/>
            <person name="Abd El-Rahim W.M."/>
            <person name="Sadowsky M.J."/>
        </authorList>
    </citation>
    <scope>NUCLEOTIDE SEQUENCE [LARGE SCALE GENOMIC DNA]</scope>
    <source>
        <strain evidence="1 2">JC234</strain>
    </source>
</reference>